<name>W7F0L7_BIPV3</name>
<accession>W7F0L7</accession>
<dbReference type="Pfam" id="PF26639">
    <property type="entry name" value="Het-6_barrel"/>
    <property type="match status" value="1"/>
</dbReference>
<dbReference type="HOGENOM" id="CLU_004184_7_5_1"/>
<feature type="domain" description="Heterokaryon incompatibility" evidence="1">
    <location>
        <begin position="43"/>
        <end position="194"/>
    </location>
</feature>
<dbReference type="Pfam" id="PF06985">
    <property type="entry name" value="HET"/>
    <property type="match status" value="1"/>
</dbReference>
<dbReference type="RefSeq" id="XP_014561236.1">
    <property type="nucleotide sequence ID" value="XM_014705750.1"/>
</dbReference>
<dbReference type="AlphaFoldDB" id="W7F0L7"/>
<evidence type="ECO:0000259" key="1">
    <source>
        <dbReference type="Pfam" id="PF06985"/>
    </source>
</evidence>
<keyword evidence="3" id="KW-1185">Reference proteome</keyword>
<dbReference type="PANTHER" id="PTHR24148:SF64">
    <property type="entry name" value="HETEROKARYON INCOMPATIBILITY DOMAIN-CONTAINING PROTEIN"/>
    <property type="match status" value="1"/>
</dbReference>
<dbReference type="OrthoDB" id="4850726at2759"/>
<dbReference type="PANTHER" id="PTHR24148">
    <property type="entry name" value="ANKYRIN REPEAT DOMAIN-CONTAINING PROTEIN 39 HOMOLOG-RELATED"/>
    <property type="match status" value="1"/>
</dbReference>
<evidence type="ECO:0000313" key="3">
    <source>
        <dbReference type="Proteomes" id="UP000054337"/>
    </source>
</evidence>
<sequence length="637" mass="72184">MNIVPFNGLSNAKKEIRILELSAQLPLDGHLVRASLHNIHINYVALSYTWGDPITYSATNRYHKNQSVCINGMQLSVAGNLAAALHYLRKRKVSNIWVDALCIDQGNIQERGDQVKMMGDVYRKATRVLVWLGPATSDSDLAMRFLALLARCDTMANPKRAFLAYAEMRYYDSWMALKHLLKRTWWKRAWVIQEVALAKEVEFACGDETISESEFTNVERLITKYWAFVFPTDLNKRVGLTGRMLDPFLFLSRMRIFMQTGKKLEVLPLLWLTKQTLASDSRDILFAKYGLLGDKATTLCSPAYTAPFDGICRRFLEAYIEKEKDLSIICNAGLSFNGRTSKLPSWLPDWGTSNPAYPLQCSWDGGWPVYRASGNTVPDVRFSEDGSALYAKGIMIDTIDGIQFDPWCRESFECGKGRQSQSETCAYGDGEELFEALYRTVVADTYRQEAPFVPEKAPREFGYLFARKCRECDEDLAVLNEPQGYMPTKAHSNASNIEKRWHGMRNLRLGKTFLAEVVGKALLEFPGSESETMGVHDEPIANHHLWASFEHSIGQAMMHRRIFTTRNGYLGLGTRTLMTGDKICVMLGCATPLIVRASSNKDHYMLLGETYIHGIMSGEAIERYQVGREVESWIGLR</sequence>
<dbReference type="Proteomes" id="UP000054337">
    <property type="component" value="Unassembled WGS sequence"/>
</dbReference>
<reference evidence="2 3" key="1">
    <citation type="journal article" date="2013" name="PLoS Genet.">
        <title>Comparative genome structure, secondary metabolite, and effector coding capacity across Cochliobolus pathogens.</title>
        <authorList>
            <person name="Condon B.J."/>
            <person name="Leng Y."/>
            <person name="Wu D."/>
            <person name="Bushley K.E."/>
            <person name="Ohm R.A."/>
            <person name="Otillar R."/>
            <person name="Martin J."/>
            <person name="Schackwitz W."/>
            <person name="Grimwood J."/>
            <person name="MohdZainudin N."/>
            <person name="Xue C."/>
            <person name="Wang R."/>
            <person name="Manning V.A."/>
            <person name="Dhillon B."/>
            <person name="Tu Z.J."/>
            <person name="Steffenson B.J."/>
            <person name="Salamov A."/>
            <person name="Sun H."/>
            <person name="Lowry S."/>
            <person name="LaButti K."/>
            <person name="Han J."/>
            <person name="Copeland A."/>
            <person name="Lindquist E."/>
            <person name="Barry K."/>
            <person name="Schmutz J."/>
            <person name="Baker S.E."/>
            <person name="Ciuffetti L.M."/>
            <person name="Grigoriev I.V."/>
            <person name="Zhong S."/>
            <person name="Turgeon B.G."/>
        </authorList>
    </citation>
    <scope>NUCLEOTIDE SEQUENCE [LARGE SCALE GENOMIC DNA]</scope>
    <source>
        <strain evidence="2 3">FI3</strain>
    </source>
</reference>
<organism evidence="2 3">
    <name type="scientific">Bipolaris victoriae (strain FI3)</name>
    <name type="common">Victoria blight of oats agent</name>
    <name type="synonym">Cochliobolus victoriae</name>
    <dbReference type="NCBI Taxonomy" id="930091"/>
    <lineage>
        <taxon>Eukaryota</taxon>
        <taxon>Fungi</taxon>
        <taxon>Dikarya</taxon>
        <taxon>Ascomycota</taxon>
        <taxon>Pezizomycotina</taxon>
        <taxon>Dothideomycetes</taxon>
        <taxon>Pleosporomycetidae</taxon>
        <taxon>Pleosporales</taxon>
        <taxon>Pleosporineae</taxon>
        <taxon>Pleosporaceae</taxon>
        <taxon>Bipolaris</taxon>
    </lineage>
</organism>
<dbReference type="GeneID" id="26251086"/>
<dbReference type="EMBL" id="KI968697">
    <property type="protein sequence ID" value="EUN31680.1"/>
    <property type="molecule type" value="Genomic_DNA"/>
</dbReference>
<dbReference type="InterPro" id="IPR052895">
    <property type="entry name" value="HetReg/Transcr_Mod"/>
</dbReference>
<proteinExistence type="predicted"/>
<dbReference type="InterPro" id="IPR010730">
    <property type="entry name" value="HET"/>
</dbReference>
<protein>
    <recommendedName>
        <fullName evidence="1">Heterokaryon incompatibility domain-containing protein</fullName>
    </recommendedName>
</protein>
<evidence type="ECO:0000313" key="2">
    <source>
        <dbReference type="EMBL" id="EUN31680.1"/>
    </source>
</evidence>
<gene>
    <name evidence="2" type="ORF">COCVIDRAFT_12019</name>
</gene>